<feature type="region of interest" description="Disordered" evidence="1">
    <location>
        <begin position="145"/>
        <end position="189"/>
    </location>
</feature>
<evidence type="ECO:0000313" key="3">
    <source>
        <dbReference type="Proteomes" id="UP000246702"/>
    </source>
</evidence>
<evidence type="ECO:0000256" key="1">
    <source>
        <dbReference type="SAM" id="MobiDB-lite"/>
    </source>
</evidence>
<protein>
    <submittedName>
        <fullName evidence="2">Uncharacterized protein</fullName>
    </submittedName>
</protein>
<dbReference type="AlphaFoldDB" id="A0A317WMS0"/>
<feature type="compositionally biased region" description="Pro residues" evidence="1">
    <location>
        <begin position="150"/>
        <end position="160"/>
    </location>
</feature>
<reference evidence="2 3" key="1">
    <citation type="submission" date="2016-12" db="EMBL/GenBank/DDBJ databases">
        <title>The genomes of Aspergillus section Nigri reveals drivers in fungal speciation.</title>
        <authorList>
            <consortium name="DOE Joint Genome Institute"/>
            <person name="Vesth T.C."/>
            <person name="Nybo J."/>
            <person name="Theobald S."/>
            <person name="Brandl J."/>
            <person name="Frisvad J.C."/>
            <person name="Nielsen K.F."/>
            <person name="Lyhne E.K."/>
            <person name="Kogle M.E."/>
            <person name="Kuo A."/>
            <person name="Riley R."/>
            <person name="Clum A."/>
            <person name="Nolan M."/>
            <person name="Lipzen A."/>
            <person name="Salamov A."/>
            <person name="Henrissat B."/>
            <person name="Wiebenga A."/>
            <person name="De Vries R.P."/>
            <person name="Grigoriev I.V."/>
            <person name="Mortensen U.H."/>
            <person name="Andersen M.R."/>
            <person name="Baker S.E."/>
        </authorList>
    </citation>
    <scope>NUCLEOTIDE SEQUENCE [LARGE SCALE GENOMIC DNA]</scope>
    <source>
        <strain evidence="2 3">CBS 115572</strain>
    </source>
</reference>
<name>A0A317WMS0_9EURO</name>
<dbReference type="GeneID" id="37119386"/>
<comment type="caution">
    <text evidence="2">The sequence shown here is derived from an EMBL/GenBank/DDBJ whole genome shotgun (WGS) entry which is preliminary data.</text>
</comment>
<dbReference type="EMBL" id="MSFK01000015">
    <property type="protein sequence ID" value="PWY86572.1"/>
    <property type="molecule type" value="Genomic_DNA"/>
</dbReference>
<dbReference type="STRING" id="1450535.A0A317WMS0"/>
<accession>A0A317WMS0</accession>
<keyword evidence="3" id="KW-1185">Reference proteome</keyword>
<sequence length="406" mass="45661">MATKLPGDQGAWDDKVKIEKAENKTIHNIPLTSASTISDEQYLMLRVLWKEHQFDKLDVVKFGLGEWNSQAVEMLKTYSSWTQYCNSFSSDVENEGIFALAQFYQKQVALIPDDLPFRSNLIISSVAHHIRSRMRGLVSGIQKLSFETPTKPPSTPPNPPSTLGRGSEEELDDSTFEETPPGQRSYGPKELLDLSYPRTKDEQIVNTALVDLLNAFIIPYKLPVYWTLHRKQFIATFENGHFEARTDGCLEDRRSETYAIVEVKPMLRERESIRIQMQESAEMVAWIKSDPDPDGFLSSCGLRVLVSQDRHEIFLTFADYGFDYVKYLNNTLGPDEKPGFLTMHQFGPWDTTRGGDMKQLGSILLALALRARANHVNNSGVQASASSSSVVSGGLEVEAVRRLSAS</sequence>
<gene>
    <name evidence="2" type="ORF">BO94DRAFT_624752</name>
</gene>
<dbReference type="Proteomes" id="UP000246702">
    <property type="component" value="Unassembled WGS sequence"/>
</dbReference>
<organism evidence="2 3">
    <name type="scientific">Aspergillus sclerotioniger CBS 115572</name>
    <dbReference type="NCBI Taxonomy" id="1450535"/>
    <lineage>
        <taxon>Eukaryota</taxon>
        <taxon>Fungi</taxon>
        <taxon>Dikarya</taxon>
        <taxon>Ascomycota</taxon>
        <taxon>Pezizomycotina</taxon>
        <taxon>Eurotiomycetes</taxon>
        <taxon>Eurotiomycetidae</taxon>
        <taxon>Eurotiales</taxon>
        <taxon>Aspergillaceae</taxon>
        <taxon>Aspergillus</taxon>
        <taxon>Aspergillus subgen. Circumdati</taxon>
    </lineage>
</organism>
<proteinExistence type="predicted"/>
<dbReference type="OrthoDB" id="3508621at2759"/>
<dbReference type="RefSeq" id="XP_025467163.1">
    <property type="nucleotide sequence ID" value="XM_025617243.1"/>
</dbReference>
<evidence type="ECO:0000313" key="2">
    <source>
        <dbReference type="EMBL" id="PWY86572.1"/>
    </source>
</evidence>